<dbReference type="Proteomes" id="UP000046395">
    <property type="component" value="Unassembled WGS sequence"/>
</dbReference>
<dbReference type="Gene3D" id="1.10.10.1450">
    <property type="match status" value="1"/>
</dbReference>
<comment type="subcellular location">
    <subcellularLocation>
        <location evidence="2">Cell junction</location>
        <location evidence="2">Adherens junction</location>
    </subcellularLocation>
    <subcellularLocation>
        <location evidence="3">Cell membrane</location>
        <topology evidence="3">Multi-pass membrane protein</topology>
    </subcellularLocation>
    <subcellularLocation>
        <location evidence="1">Cytoplasm</location>
    </subcellularLocation>
</comment>
<dbReference type="GO" id="GO:0005737">
    <property type="term" value="C:cytoplasm"/>
    <property type="evidence" value="ECO:0007669"/>
    <property type="project" value="UniProtKB-SubCell"/>
</dbReference>
<dbReference type="InterPro" id="IPR041426">
    <property type="entry name" value="Mos1_HTH"/>
</dbReference>
<dbReference type="Pfam" id="PF17906">
    <property type="entry name" value="HTH_48"/>
    <property type="match status" value="1"/>
</dbReference>
<dbReference type="AlphaFoldDB" id="A0A5S6Q4Q0"/>
<accession>A0A5S6Q4Q0</accession>
<evidence type="ECO:0000259" key="15">
    <source>
        <dbReference type="Pfam" id="PF17906"/>
    </source>
</evidence>
<keyword evidence="7 14" id="KW-0812">Transmembrane</keyword>
<feature type="domain" description="Mos1 transposase HTH" evidence="15">
    <location>
        <begin position="6"/>
        <end position="52"/>
    </location>
</feature>
<dbReference type="SUPFAM" id="SSF48652">
    <property type="entry name" value="Tetraspanin"/>
    <property type="match status" value="1"/>
</dbReference>
<evidence type="ECO:0000256" key="4">
    <source>
        <dbReference type="ARBA" id="ARBA00006840"/>
    </source>
</evidence>
<dbReference type="GO" id="GO:0051604">
    <property type="term" value="P:protein maturation"/>
    <property type="evidence" value="ECO:0007669"/>
    <property type="project" value="UniProtKB-ARBA"/>
</dbReference>
<comment type="similarity">
    <text evidence="4">Belongs to the tetraspanin (TM4SF) family.</text>
</comment>
<dbReference type="GO" id="GO:0005886">
    <property type="term" value="C:plasma membrane"/>
    <property type="evidence" value="ECO:0007669"/>
    <property type="project" value="UniProtKB-SubCell"/>
</dbReference>
<evidence type="ECO:0000256" key="3">
    <source>
        <dbReference type="ARBA" id="ARBA00004651"/>
    </source>
</evidence>
<evidence type="ECO:0000256" key="7">
    <source>
        <dbReference type="ARBA" id="ARBA00022692"/>
    </source>
</evidence>
<evidence type="ECO:0000256" key="11">
    <source>
        <dbReference type="ARBA" id="ARBA00023157"/>
    </source>
</evidence>
<dbReference type="WBParaSite" id="TMUE_0000002129.1">
    <property type="protein sequence ID" value="TMUE_0000002129.1"/>
    <property type="gene ID" value="WBGene00297985"/>
</dbReference>
<keyword evidence="16" id="KW-1185">Reference proteome</keyword>
<dbReference type="GO" id="GO:0046930">
    <property type="term" value="C:pore complex"/>
    <property type="evidence" value="ECO:0007669"/>
    <property type="project" value="UniProtKB-ARBA"/>
</dbReference>
<evidence type="ECO:0000256" key="5">
    <source>
        <dbReference type="ARBA" id="ARBA00022475"/>
    </source>
</evidence>
<evidence type="ECO:0000256" key="6">
    <source>
        <dbReference type="ARBA" id="ARBA00022490"/>
    </source>
</evidence>
<proteinExistence type="inferred from homology"/>
<evidence type="ECO:0000256" key="14">
    <source>
        <dbReference type="SAM" id="Phobius"/>
    </source>
</evidence>
<dbReference type="GO" id="GO:0019899">
    <property type="term" value="F:enzyme binding"/>
    <property type="evidence" value="ECO:0007669"/>
    <property type="project" value="UniProtKB-ARBA"/>
</dbReference>
<dbReference type="GO" id="GO:0072659">
    <property type="term" value="P:protein localization to plasma membrane"/>
    <property type="evidence" value="ECO:0007669"/>
    <property type="project" value="UniProtKB-ARBA"/>
</dbReference>
<keyword evidence="6" id="KW-0963">Cytoplasm</keyword>
<evidence type="ECO:0000256" key="13">
    <source>
        <dbReference type="ARBA" id="ARBA00040369"/>
    </source>
</evidence>
<name>A0A5S6Q4Q0_TRIMR</name>
<feature type="transmembrane region" description="Helical" evidence="14">
    <location>
        <begin position="213"/>
        <end position="236"/>
    </location>
</feature>
<reference evidence="17" key="1">
    <citation type="submission" date="2019-12" db="UniProtKB">
        <authorList>
            <consortium name="WormBaseParasite"/>
        </authorList>
    </citation>
    <scope>IDENTIFICATION</scope>
</reference>
<keyword evidence="8" id="KW-0965">Cell junction</keyword>
<dbReference type="InterPro" id="IPR008952">
    <property type="entry name" value="Tetraspanin_EC2_sf"/>
</dbReference>
<dbReference type="Pfam" id="PF00335">
    <property type="entry name" value="Tetraspanin"/>
    <property type="match status" value="1"/>
</dbReference>
<feature type="transmembrane region" description="Helical" evidence="14">
    <location>
        <begin position="178"/>
        <end position="201"/>
    </location>
</feature>
<sequence length="411" mass="46009">MEKCCFRTLLLYRYKDGLNAAAASREFADPWPEEAVKERTVQYSFRRFGSGDRGSSRSSAHNNYSEIGSRVRGLSRNNWQASEANRKGQEAGEVDTTQKMTSALTCVSVPGQSMRGYSFVVMPSVKVSTLVKYGLFVSTFLFWLSSLVLLVIGCWALVTKELEGTKNISSAWDFFFDATIIFIFIGTVAFLIASAGCIGALRENVAYLKCFWISLISITCSLLVLGIVGFAMWPYFLGLAKDKLPEKLVERYFEDPDLKDMIDFVQTKFKCCGLSAKSFHDWGKNAYFDCSIRNKDPQRCGVPHSCCLPSWRRPEGMLENFSCGFGMQNLTFNEAANKIYTTGCIEQLVNEIGHNILLICTVALGVSLVPLVNICLAVTLIAQIKEESVNWYARFSTTPSTGKYRLSHTYL</sequence>
<protein>
    <recommendedName>
        <fullName evidence="13">Tetraspanin-33</fullName>
    </recommendedName>
</protein>
<evidence type="ECO:0000313" key="16">
    <source>
        <dbReference type="Proteomes" id="UP000046395"/>
    </source>
</evidence>
<keyword evidence="12" id="KW-0325">Glycoprotein</keyword>
<evidence type="ECO:0000256" key="10">
    <source>
        <dbReference type="ARBA" id="ARBA00023136"/>
    </source>
</evidence>
<dbReference type="InterPro" id="IPR018499">
    <property type="entry name" value="Tetraspanin/Peripherin"/>
</dbReference>
<dbReference type="Gene3D" id="1.10.1450.10">
    <property type="entry name" value="Tetraspanin"/>
    <property type="match status" value="1"/>
</dbReference>
<organism evidence="16 17">
    <name type="scientific">Trichuris muris</name>
    <name type="common">Mouse whipworm</name>
    <dbReference type="NCBI Taxonomy" id="70415"/>
    <lineage>
        <taxon>Eukaryota</taxon>
        <taxon>Metazoa</taxon>
        <taxon>Ecdysozoa</taxon>
        <taxon>Nematoda</taxon>
        <taxon>Enoplea</taxon>
        <taxon>Dorylaimia</taxon>
        <taxon>Trichinellida</taxon>
        <taxon>Trichuridae</taxon>
        <taxon>Trichuris</taxon>
    </lineage>
</organism>
<dbReference type="GO" id="GO:0065003">
    <property type="term" value="P:protein-containing complex assembly"/>
    <property type="evidence" value="ECO:0007669"/>
    <property type="project" value="UniProtKB-ARBA"/>
</dbReference>
<keyword evidence="9 14" id="KW-1133">Transmembrane helix</keyword>
<keyword evidence="5" id="KW-1003">Cell membrane</keyword>
<dbReference type="PANTHER" id="PTHR19282:SF431">
    <property type="entry name" value="TETRASPANIN 26A, ISOFORM B-RELATED"/>
    <property type="match status" value="1"/>
</dbReference>
<dbReference type="GO" id="GO:0005912">
    <property type="term" value="C:adherens junction"/>
    <property type="evidence" value="ECO:0007669"/>
    <property type="project" value="UniProtKB-SubCell"/>
</dbReference>
<keyword evidence="10 14" id="KW-0472">Membrane</keyword>
<dbReference type="PANTHER" id="PTHR19282">
    <property type="entry name" value="TETRASPANIN"/>
    <property type="match status" value="1"/>
</dbReference>
<evidence type="ECO:0000256" key="12">
    <source>
        <dbReference type="ARBA" id="ARBA00023180"/>
    </source>
</evidence>
<evidence type="ECO:0000256" key="2">
    <source>
        <dbReference type="ARBA" id="ARBA00004536"/>
    </source>
</evidence>
<dbReference type="PRINTS" id="PR00259">
    <property type="entry name" value="TMFOUR"/>
</dbReference>
<dbReference type="FunFam" id="1.10.1450.10:FF:000007">
    <property type="entry name" value="Tetraspanin"/>
    <property type="match status" value="1"/>
</dbReference>
<evidence type="ECO:0000256" key="8">
    <source>
        <dbReference type="ARBA" id="ARBA00022949"/>
    </source>
</evidence>
<evidence type="ECO:0000256" key="1">
    <source>
        <dbReference type="ARBA" id="ARBA00004496"/>
    </source>
</evidence>
<evidence type="ECO:0000313" key="17">
    <source>
        <dbReference type="WBParaSite" id="TMUE_0000002129.1"/>
    </source>
</evidence>
<dbReference type="STRING" id="70415.A0A5S6Q4Q0"/>
<feature type="transmembrane region" description="Helical" evidence="14">
    <location>
        <begin position="133"/>
        <end position="158"/>
    </location>
</feature>
<evidence type="ECO:0000256" key="9">
    <source>
        <dbReference type="ARBA" id="ARBA00022989"/>
    </source>
</evidence>
<keyword evidence="11" id="KW-1015">Disulfide bond</keyword>